<evidence type="ECO:0000313" key="6">
    <source>
        <dbReference type="EMBL" id="AIJ09578.1"/>
    </source>
</evidence>
<dbReference type="InterPro" id="IPR050179">
    <property type="entry name" value="Trans_hexapeptide_repeat"/>
</dbReference>
<feature type="binding site" evidence="4">
    <location>
        <position position="65"/>
    </location>
    <ligand>
        <name>substrate</name>
    </ligand>
</feature>
<feature type="domain" description="PglD N-terminal" evidence="5">
    <location>
        <begin position="3"/>
        <end position="77"/>
    </location>
</feature>
<dbReference type="InterPro" id="IPR020019">
    <property type="entry name" value="AcTrfase_PglD-like"/>
</dbReference>
<evidence type="ECO:0000259" key="5">
    <source>
        <dbReference type="Pfam" id="PF17836"/>
    </source>
</evidence>
<dbReference type="PANTHER" id="PTHR43300">
    <property type="entry name" value="ACETYLTRANSFERASE"/>
    <property type="match status" value="1"/>
</dbReference>
<dbReference type="GO" id="GO:0016747">
    <property type="term" value="F:acyltransferase activity, transferring groups other than amino-acyl groups"/>
    <property type="evidence" value="ECO:0007669"/>
    <property type="project" value="UniProtKB-ARBA"/>
</dbReference>
<dbReference type="Pfam" id="PF17836">
    <property type="entry name" value="PglD_N"/>
    <property type="match status" value="1"/>
</dbReference>
<dbReference type="InterPro" id="IPR041561">
    <property type="entry name" value="PglD_N"/>
</dbReference>
<gene>
    <name evidence="6" type="ORF">ETEE_3150</name>
</gene>
<dbReference type="PROSITE" id="PS00101">
    <property type="entry name" value="HEXAPEP_TRANSFERASES"/>
    <property type="match status" value="1"/>
</dbReference>
<evidence type="ECO:0000313" key="7">
    <source>
        <dbReference type="Proteomes" id="UP000028681"/>
    </source>
</evidence>
<dbReference type="AlphaFoldDB" id="A0A076LST0"/>
<dbReference type="InterPro" id="IPR018357">
    <property type="entry name" value="Hexapep_transf_CS"/>
</dbReference>
<accession>A0A076LST0</accession>
<dbReference type="Proteomes" id="UP000028681">
    <property type="component" value="Chromosome"/>
</dbReference>
<dbReference type="HOGENOM" id="CLU_081811_2_0_6"/>
<dbReference type="GeneID" id="33940629"/>
<evidence type="ECO:0000256" key="4">
    <source>
        <dbReference type="PIRSR" id="PIRSR620019-2"/>
    </source>
</evidence>
<dbReference type="Gene3D" id="2.160.10.10">
    <property type="entry name" value="Hexapeptide repeat proteins"/>
    <property type="match status" value="1"/>
</dbReference>
<organism evidence="6 7">
    <name type="scientific">Edwardsiella anguillarum ET080813</name>
    <dbReference type="NCBI Taxonomy" id="667120"/>
    <lineage>
        <taxon>Bacteria</taxon>
        <taxon>Pseudomonadati</taxon>
        <taxon>Pseudomonadota</taxon>
        <taxon>Gammaproteobacteria</taxon>
        <taxon>Enterobacterales</taxon>
        <taxon>Hafniaceae</taxon>
        <taxon>Edwardsiella</taxon>
    </lineage>
</organism>
<keyword evidence="3" id="KW-0677">Repeat</keyword>
<dbReference type="EMBL" id="CP006664">
    <property type="protein sequence ID" value="AIJ09578.1"/>
    <property type="molecule type" value="Genomic_DNA"/>
</dbReference>
<evidence type="ECO:0000256" key="3">
    <source>
        <dbReference type="ARBA" id="ARBA00022737"/>
    </source>
</evidence>
<comment type="similarity">
    <text evidence="1">Belongs to the transferase hexapeptide repeat family.</text>
</comment>
<dbReference type="SUPFAM" id="SSF51161">
    <property type="entry name" value="Trimeric LpxA-like enzymes"/>
    <property type="match status" value="1"/>
</dbReference>
<dbReference type="RefSeq" id="WP_034165028.1">
    <property type="nucleotide sequence ID" value="NZ_CP006664.1"/>
</dbReference>
<dbReference type="KEGG" id="ete:ETEE_3150"/>
<name>A0A076LST0_9GAMM</name>
<keyword evidence="2 6" id="KW-0808">Transferase</keyword>
<dbReference type="InterPro" id="IPR011004">
    <property type="entry name" value="Trimer_LpxA-like_sf"/>
</dbReference>
<dbReference type="CDD" id="cd03360">
    <property type="entry name" value="LbH_AT_putative"/>
    <property type="match status" value="1"/>
</dbReference>
<dbReference type="NCBIfam" id="TIGR03570">
    <property type="entry name" value="NeuD_NnaD"/>
    <property type="match status" value="1"/>
</dbReference>
<reference evidence="6 7" key="1">
    <citation type="journal article" date="2012" name="PLoS ONE">
        <title>Edwardsiella comparative phylogenomics reveal the new intra/inter-species taxonomic relationships, virulence evolution and niche adaptation mechanisms.</title>
        <authorList>
            <person name="Yang M."/>
            <person name="Lv Y."/>
            <person name="Xiao J."/>
            <person name="Wu H."/>
            <person name="Zheng H."/>
            <person name="Liu Q."/>
            <person name="Zhang Y."/>
            <person name="Wang Q."/>
        </authorList>
    </citation>
    <scope>NUCLEOTIDE SEQUENCE [LARGE SCALE GENOMIC DNA]</scope>
    <source>
        <strain evidence="7">080813</strain>
    </source>
</reference>
<sequence>MQKLIIIGAGGFSKSIISSIDINQLELIGFIDTYKQGVHQGYPILANAIEKIDNFNDYVYFIGIGEPKHRWWFYQRLMSKGLSLVNIIDSSALIDPNVTLGNGIYIGKMCIVNSDTIIHDAVVINTRALVEHGNTLGCCSNISTNAVLNGDVQVGQRTFVGSCSVINGQLTIGNGSIIGSGSVVIRDIPDNVVVAGSPTRLIRENYDE</sequence>
<protein>
    <submittedName>
        <fullName evidence="6">Sialic acid biosynthesis protein NeuD, O-acetyltransferase</fullName>
    </submittedName>
</protein>
<evidence type="ECO:0000256" key="1">
    <source>
        <dbReference type="ARBA" id="ARBA00007274"/>
    </source>
</evidence>
<evidence type="ECO:0000256" key="2">
    <source>
        <dbReference type="ARBA" id="ARBA00022679"/>
    </source>
</evidence>
<proteinExistence type="inferred from homology"/>
<dbReference type="PANTHER" id="PTHR43300:SF7">
    <property type="entry name" value="UDP-N-ACETYLBACILLOSAMINE N-ACETYLTRANSFERASE"/>
    <property type="match status" value="1"/>
</dbReference>
<dbReference type="Gene3D" id="3.40.50.20">
    <property type="match status" value="1"/>
</dbReference>